<accession>E4XQB4</accession>
<keyword evidence="1" id="KW-0175">Coiled coil</keyword>
<name>E4XQB4_OIKDI</name>
<keyword evidence="4" id="KW-1185">Reference proteome</keyword>
<dbReference type="EMBL" id="FN653102">
    <property type="protein sequence ID" value="CBY12000.1"/>
    <property type="molecule type" value="Genomic_DNA"/>
</dbReference>
<dbReference type="Proteomes" id="UP000001307">
    <property type="component" value="Unassembled WGS sequence"/>
</dbReference>
<feature type="coiled-coil region" evidence="1">
    <location>
        <begin position="240"/>
        <end position="267"/>
    </location>
</feature>
<sequence length="308" mass="36323">MIFSFPNNKNLLYFVYYLPVLSYFLENEIANVVFADMKVKKISGEIQLKIYENLIDMTNQEKKRFIFEEYIEKENVVITAVTKITNQTRSRRQSDDLLRESEVYLIKFTYKEEIQSNDDQACNTKIATRKIFKDTANVIDSTLKTTCELIEQKAINQVKQILTDILDFNNDAMMDNLKLSKEAYVALNRFQVKFEKTDSDLMTFGFDLKDHSDLLKSLTKTSQNAAEDKTNFEMKYLVSQQNQDENIEKLKTEMQNVREEYQIKNSVTDINIIPIFEEQLREGLYYVSVFLFLFVLLIKYFGPYRTDS</sequence>
<keyword evidence="2" id="KW-0472">Membrane</keyword>
<proteinExistence type="predicted"/>
<evidence type="ECO:0000313" key="4">
    <source>
        <dbReference type="Proteomes" id="UP000001307"/>
    </source>
</evidence>
<dbReference type="InParanoid" id="E4XQB4"/>
<keyword evidence="2" id="KW-0812">Transmembrane</keyword>
<gene>
    <name evidence="3" type="ORF">GSOID_T00017413001</name>
</gene>
<feature type="transmembrane region" description="Helical" evidence="2">
    <location>
        <begin position="283"/>
        <end position="302"/>
    </location>
</feature>
<reference evidence="3" key="1">
    <citation type="journal article" date="2010" name="Science">
        <title>Plasticity of animal genome architecture unmasked by rapid evolution of a pelagic tunicate.</title>
        <authorList>
            <person name="Denoeud F."/>
            <person name="Henriet S."/>
            <person name="Mungpakdee S."/>
            <person name="Aury J.M."/>
            <person name="Da Silva C."/>
            <person name="Brinkmann H."/>
            <person name="Mikhaleva J."/>
            <person name="Olsen L.C."/>
            <person name="Jubin C."/>
            <person name="Canestro C."/>
            <person name="Bouquet J.M."/>
            <person name="Danks G."/>
            <person name="Poulain J."/>
            <person name="Campsteijn C."/>
            <person name="Adamski M."/>
            <person name="Cross I."/>
            <person name="Yadetie F."/>
            <person name="Muffato M."/>
            <person name="Louis A."/>
            <person name="Butcher S."/>
            <person name="Tsagkogeorga G."/>
            <person name="Konrad A."/>
            <person name="Singh S."/>
            <person name="Jensen M.F."/>
            <person name="Cong E.H."/>
            <person name="Eikeseth-Otteraa H."/>
            <person name="Noel B."/>
            <person name="Anthouard V."/>
            <person name="Porcel B.M."/>
            <person name="Kachouri-Lafond R."/>
            <person name="Nishino A."/>
            <person name="Ugolini M."/>
            <person name="Chourrout P."/>
            <person name="Nishida H."/>
            <person name="Aasland R."/>
            <person name="Huzurbazar S."/>
            <person name="Westhof E."/>
            <person name="Delsuc F."/>
            <person name="Lehrach H."/>
            <person name="Reinhardt R."/>
            <person name="Weissenbach J."/>
            <person name="Roy S.W."/>
            <person name="Artiguenave F."/>
            <person name="Postlethwait J.H."/>
            <person name="Manak J.R."/>
            <person name="Thompson E.M."/>
            <person name="Jaillon O."/>
            <person name="Du Pasquier L."/>
            <person name="Boudinot P."/>
            <person name="Liberles D.A."/>
            <person name="Volff J.N."/>
            <person name="Philippe H."/>
            <person name="Lenhard B."/>
            <person name="Roest Crollius H."/>
            <person name="Wincker P."/>
            <person name="Chourrout D."/>
        </authorList>
    </citation>
    <scope>NUCLEOTIDE SEQUENCE [LARGE SCALE GENOMIC DNA]</scope>
</reference>
<protein>
    <submittedName>
        <fullName evidence="3">Uncharacterized protein</fullName>
    </submittedName>
</protein>
<keyword evidence="2" id="KW-1133">Transmembrane helix</keyword>
<evidence type="ECO:0000313" key="3">
    <source>
        <dbReference type="EMBL" id="CBY12000.1"/>
    </source>
</evidence>
<evidence type="ECO:0000256" key="2">
    <source>
        <dbReference type="SAM" id="Phobius"/>
    </source>
</evidence>
<organism evidence="3">
    <name type="scientific">Oikopleura dioica</name>
    <name type="common">Tunicate</name>
    <dbReference type="NCBI Taxonomy" id="34765"/>
    <lineage>
        <taxon>Eukaryota</taxon>
        <taxon>Metazoa</taxon>
        <taxon>Chordata</taxon>
        <taxon>Tunicata</taxon>
        <taxon>Appendicularia</taxon>
        <taxon>Copelata</taxon>
        <taxon>Oikopleuridae</taxon>
        <taxon>Oikopleura</taxon>
    </lineage>
</organism>
<dbReference type="AlphaFoldDB" id="E4XQB4"/>
<evidence type="ECO:0000256" key="1">
    <source>
        <dbReference type="SAM" id="Coils"/>
    </source>
</evidence>